<dbReference type="Proteomes" id="UP001141327">
    <property type="component" value="Unassembled WGS sequence"/>
</dbReference>
<accession>A0ABQ8U807</accession>
<comment type="caution">
    <text evidence="1">The sequence shown here is derived from an EMBL/GenBank/DDBJ whole genome shotgun (WGS) entry which is preliminary data.</text>
</comment>
<evidence type="ECO:0000313" key="2">
    <source>
        <dbReference type="Proteomes" id="UP001141327"/>
    </source>
</evidence>
<gene>
    <name evidence="1" type="ORF">PAPYR_12051</name>
</gene>
<proteinExistence type="predicted"/>
<organism evidence="1 2">
    <name type="scientific">Paratrimastix pyriformis</name>
    <dbReference type="NCBI Taxonomy" id="342808"/>
    <lineage>
        <taxon>Eukaryota</taxon>
        <taxon>Metamonada</taxon>
        <taxon>Preaxostyla</taxon>
        <taxon>Paratrimastigidae</taxon>
        <taxon>Paratrimastix</taxon>
    </lineage>
</organism>
<sequence length="346" mass="38306">MRKGFTSFDHRARRERHNLATLHMVTTLGRAHIGHPVSPGTPQTAVPAEKYPVNFQARQGGRLPWQQQREIAAPMCTFLSRPITPSHPIPCSKGHDGGAPSREGEHPCAHTYAPTGLTHWDRGTSKAGGQLHRLLPHCGLLYLVVNENQTVFWIKEKITPDAFSSGFGVFEGTWLSAILQAAVPEWSLNCNNPTTETLSKPSPAATRGQWCPLRTSKRNENEKRIWNGFENSRASQKRSPLPPNLNIRTSDSNLAHVAPKKIHAGGSDYQMWFVPNDQTFSWSQATLLALRFLFLELPPTAYCKILSGYLCDFSPLRFPMALLTIAAAAAARGIIETLLLPKPPGK</sequence>
<keyword evidence="2" id="KW-1185">Reference proteome</keyword>
<protein>
    <submittedName>
        <fullName evidence="1">Uncharacterized protein</fullName>
    </submittedName>
</protein>
<evidence type="ECO:0000313" key="1">
    <source>
        <dbReference type="EMBL" id="KAJ4453470.1"/>
    </source>
</evidence>
<name>A0ABQ8U807_9EUKA</name>
<reference evidence="1" key="1">
    <citation type="journal article" date="2022" name="bioRxiv">
        <title>Genomics of Preaxostyla Flagellates Illuminates Evolutionary Transitions and the Path Towards Mitochondrial Loss.</title>
        <authorList>
            <person name="Novak L.V.F."/>
            <person name="Treitli S.C."/>
            <person name="Pyrih J."/>
            <person name="Halakuc P."/>
            <person name="Pipaliya S.V."/>
            <person name="Vacek V."/>
            <person name="Brzon O."/>
            <person name="Soukal P."/>
            <person name="Eme L."/>
            <person name="Dacks J.B."/>
            <person name="Karnkowska A."/>
            <person name="Elias M."/>
            <person name="Hampl V."/>
        </authorList>
    </citation>
    <scope>NUCLEOTIDE SEQUENCE</scope>
    <source>
        <strain evidence="1">RCP-MX</strain>
    </source>
</reference>
<dbReference type="EMBL" id="JAPMOS010000258">
    <property type="protein sequence ID" value="KAJ4453470.1"/>
    <property type="molecule type" value="Genomic_DNA"/>
</dbReference>